<organism evidence="1 2">
    <name type="scientific">Sporocytophaga myxococcoides</name>
    <dbReference type="NCBI Taxonomy" id="153721"/>
    <lineage>
        <taxon>Bacteria</taxon>
        <taxon>Pseudomonadati</taxon>
        <taxon>Bacteroidota</taxon>
        <taxon>Cytophagia</taxon>
        <taxon>Cytophagales</taxon>
        <taxon>Cytophagaceae</taxon>
        <taxon>Sporocytophaga</taxon>
    </lineage>
</organism>
<dbReference type="Pfam" id="PF16819">
    <property type="entry name" value="DUF5074"/>
    <property type="match status" value="1"/>
</dbReference>
<dbReference type="PANTHER" id="PTHR47197:SF3">
    <property type="entry name" value="DIHYDRO-HEME D1 DEHYDROGENASE"/>
    <property type="match status" value="1"/>
</dbReference>
<dbReference type="SUPFAM" id="SSF63825">
    <property type="entry name" value="YWTD domain"/>
    <property type="match status" value="1"/>
</dbReference>
<proteinExistence type="predicted"/>
<dbReference type="InterPro" id="IPR051200">
    <property type="entry name" value="Host-pathogen_enzymatic-act"/>
</dbReference>
<dbReference type="Gene3D" id="2.130.10.10">
    <property type="entry name" value="YVTN repeat-like/Quinoprotein amine dehydrogenase"/>
    <property type="match status" value="1"/>
</dbReference>
<dbReference type="EMBL" id="BBLT01000010">
    <property type="protein sequence ID" value="GAL86876.1"/>
    <property type="molecule type" value="Genomic_DNA"/>
</dbReference>
<dbReference type="InterPro" id="IPR015943">
    <property type="entry name" value="WD40/YVTN_repeat-like_dom_sf"/>
</dbReference>
<dbReference type="AlphaFoldDB" id="A0A098LIQ8"/>
<dbReference type="eggNOG" id="COG3391">
    <property type="taxonomic scope" value="Bacteria"/>
</dbReference>
<evidence type="ECO:0000313" key="1">
    <source>
        <dbReference type="EMBL" id="GAL86876.1"/>
    </source>
</evidence>
<dbReference type="PANTHER" id="PTHR47197">
    <property type="entry name" value="PROTEIN NIRF"/>
    <property type="match status" value="1"/>
</dbReference>
<evidence type="ECO:0000313" key="2">
    <source>
        <dbReference type="Proteomes" id="UP000030185"/>
    </source>
</evidence>
<name>A0A098LIQ8_9BACT</name>
<dbReference type="Proteomes" id="UP000030185">
    <property type="component" value="Unassembled WGS sequence"/>
</dbReference>
<keyword evidence="2" id="KW-1185">Reference proteome</keyword>
<dbReference type="STRING" id="153721.MYP_4106"/>
<evidence type="ECO:0008006" key="3">
    <source>
        <dbReference type="Google" id="ProtNLM"/>
    </source>
</evidence>
<protein>
    <recommendedName>
        <fullName evidence="3">Surface layer protein</fullName>
    </recommendedName>
</protein>
<reference evidence="1 2" key="1">
    <citation type="submission" date="2014-09" db="EMBL/GenBank/DDBJ databases">
        <title>Sporocytophaga myxococcoides PG-01 genome sequencing.</title>
        <authorList>
            <person name="Liu L."/>
            <person name="Gao P.J."/>
            <person name="Chen G.J."/>
            <person name="Wang L.S."/>
        </authorList>
    </citation>
    <scope>NUCLEOTIDE SEQUENCE [LARGE SCALE GENOMIC DNA]</scope>
    <source>
        <strain evidence="1 2">PG-01</strain>
    </source>
</reference>
<dbReference type="InterPro" id="IPR031815">
    <property type="entry name" value="DUF5074"/>
</dbReference>
<sequence length="314" mass="34447">MPVAAKPASGVYITNEGNFTWGNASVSYYNFSDQLVTEDAFKAANNRQLGDVCQSMSIINGKAYIVVNNSFKIEVVTPDSLKSVGVISGLSSPRYILAVNETKAYVTDYKRNAVYVVDLSTNHVIKEIPCRGWTEELVMAGNKVFITNVRKQYLYVINPVSDIIEDSIKIGMNAYSVKTDKDNKVWVLAGRNGSVAATLHRINPVNNVIEQTLSFNASDNPSSLKINGTKDTLYYLNKGVCQLPISETSLHAITLIPQGNMLFYGLGIDPASGVIFVSDAIDYVQPGIVYRYQPNGTLLNSFKVGTTPGDFCFY</sequence>
<gene>
    <name evidence="1" type="ORF">MYP_4106</name>
</gene>
<comment type="caution">
    <text evidence="1">The sequence shown here is derived from an EMBL/GenBank/DDBJ whole genome shotgun (WGS) entry which is preliminary data.</text>
</comment>
<accession>A0A098LIQ8</accession>